<dbReference type="PANTHER" id="PTHR45830">
    <property type="entry name" value="SERPENTINE RECEPTOR, CLASS I"/>
    <property type="match status" value="1"/>
</dbReference>
<dbReference type="WBParaSite" id="HCON_00103065-00001">
    <property type="protein sequence ID" value="HCON_00103065-00001"/>
    <property type="gene ID" value="HCON_00103065"/>
</dbReference>
<evidence type="ECO:0000313" key="2">
    <source>
        <dbReference type="Proteomes" id="UP000025227"/>
    </source>
</evidence>
<protein>
    <submittedName>
        <fullName evidence="3">G_PROTEIN_RECEP_F1_2 domain-containing protein</fullName>
    </submittedName>
</protein>
<feature type="transmembrane region" description="Helical" evidence="1">
    <location>
        <begin position="44"/>
        <end position="68"/>
    </location>
</feature>
<keyword evidence="1" id="KW-0812">Transmembrane</keyword>
<reference evidence="3" key="1">
    <citation type="submission" date="2020-12" db="UniProtKB">
        <authorList>
            <consortium name="WormBaseParasite"/>
        </authorList>
    </citation>
    <scope>IDENTIFICATION</scope>
    <source>
        <strain evidence="3">MHco3</strain>
    </source>
</reference>
<keyword evidence="1" id="KW-0472">Membrane</keyword>
<dbReference type="OMA" id="MAFQEHD"/>
<feature type="transmembrane region" description="Helical" evidence="1">
    <location>
        <begin position="133"/>
        <end position="154"/>
    </location>
</feature>
<accession>A0A7I4YHN7</accession>
<evidence type="ECO:0000313" key="3">
    <source>
        <dbReference type="WBParaSite" id="HCON_00103065-00001"/>
    </source>
</evidence>
<keyword evidence="1" id="KW-1133">Transmembrane helix</keyword>
<feature type="transmembrane region" description="Helical" evidence="1">
    <location>
        <begin position="185"/>
        <end position="207"/>
    </location>
</feature>
<dbReference type="AlphaFoldDB" id="A0A7I4YHN7"/>
<feature type="transmembrane region" description="Helical" evidence="1">
    <location>
        <begin position="93"/>
        <end position="113"/>
    </location>
</feature>
<dbReference type="OrthoDB" id="5872471at2759"/>
<keyword evidence="2" id="KW-1185">Reference proteome</keyword>
<organism evidence="2 3">
    <name type="scientific">Haemonchus contortus</name>
    <name type="common">Barber pole worm</name>
    <dbReference type="NCBI Taxonomy" id="6289"/>
    <lineage>
        <taxon>Eukaryota</taxon>
        <taxon>Metazoa</taxon>
        <taxon>Ecdysozoa</taxon>
        <taxon>Nematoda</taxon>
        <taxon>Chromadorea</taxon>
        <taxon>Rhabditida</taxon>
        <taxon>Rhabditina</taxon>
        <taxon>Rhabditomorpha</taxon>
        <taxon>Strongyloidea</taxon>
        <taxon>Trichostrongylidae</taxon>
        <taxon>Haemonchus</taxon>
    </lineage>
</organism>
<name>A0A7I4YHN7_HAECO</name>
<dbReference type="PANTHER" id="PTHR45830:SF15">
    <property type="entry name" value="SERPENTINE RECEPTOR, CLASS I"/>
    <property type="match status" value="1"/>
</dbReference>
<sequence>MTIELVNNVTYSFYAVAVITTIAFIYSLYLIFKISPSQMNTYKYYLLNIQVAAYLETIYYTVLLSVIWMTPHFGVNAEGLLCKVFKMPTKYPFGVYTGFYCCVTCALNAAYIYRYRLLLFVANIKISNRLLGIIIASTYVLSVGMSVPFATMAFQEHDQSVAEVRKIDSKVFLGDSFILLGGPTLLMWIYFATAISVISFIIFVVIIKHTSIMLKNQARFSEMSRKMHQSAMSGLVVQRMFGLVA</sequence>
<proteinExistence type="predicted"/>
<dbReference type="InterPro" id="IPR019422">
    <property type="entry name" value="7TM_GPCR_serpentine_rcpt_Srh"/>
</dbReference>
<feature type="transmembrane region" description="Helical" evidence="1">
    <location>
        <begin position="12"/>
        <end position="32"/>
    </location>
</feature>
<evidence type="ECO:0000256" key="1">
    <source>
        <dbReference type="SAM" id="Phobius"/>
    </source>
</evidence>
<dbReference type="Proteomes" id="UP000025227">
    <property type="component" value="Unplaced"/>
</dbReference>
<dbReference type="Pfam" id="PF10318">
    <property type="entry name" value="7TM_GPCR_Srh"/>
    <property type="match status" value="1"/>
</dbReference>